<dbReference type="EMBL" id="ML120362">
    <property type="protein sequence ID" value="RPB03501.1"/>
    <property type="molecule type" value="Genomic_DNA"/>
</dbReference>
<proteinExistence type="predicted"/>
<organism evidence="2 3">
    <name type="scientific">Choiromyces venosus 120613-1</name>
    <dbReference type="NCBI Taxonomy" id="1336337"/>
    <lineage>
        <taxon>Eukaryota</taxon>
        <taxon>Fungi</taxon>
        <taxon>Dikarya</taxon>
        <taxon>Ascomycota</taxon>
        <taxon>Pezizomycotina</taxon>
        <taxon>Pezizomycetes</taxon>
        <taxon>Pezizales</taxon>
        <taxon>Tuberaceae</taxon>
        <taxon>Choiromyces</taxon>
    </lineage>
</organism>
<dbReference type="Proteomes" id="UP000276215">
    <property type="component" value="Unassembled WGS sequence"/>
</dbReference>
<evidence type="ECO:0000259" key="1">
    <source>
        <dbReference type="Pfam" id="PF25324"/>
    </source>
</evidence>
<dbReference type="STRING" id="1336337.A0A3N4K502"/>
<dbReference type="InterPro" id="IPR057203">
    <property type="entry name" value="DUF7881"/>
</dbReference>
<keyword evidence="3" id="KW-1185">Reference proteome</keyword>
<feature type="domain" description="DUF7881" evidence="1">
    <location>
        <begin position="8"/>
        <end position="54"/>
    </location>
</feature>
<accession>A0A3N4K502</accession>
<evidence type="ECO:0000313" key="3">
    <source>
        <dbReference type="Proteomes" id="UP000276215"/>
    </source>
</evidence>
<protein>
    <recommendedName>
        <fullName evidence="1">DUF7881 domain-containing protein</fullName>
    </recommendedName>
</protein>
<dbReference type="OrthoDB" id="5421217at2759"/>
<dbReference type="Pfam" id="PF25324">
    <property type="entry name" value="DUF7881"/>
    <property type="match status" value="1"/>
</dbReference>
<name>A0A3N4K502_9PEZI</name>
<evidence type="ECO:0000313" key="2">
    <source>
        <dbReference type="EMBL" id="RPB03501.1"/>
    </source>
</evidence>
<dbReference type="AlphaFoldDB" id="A0A3N4K502"/>
<reference evidence="2 3" key="1">
    <citation type="journal article" date="2018" name="Nat. Ecol. Evol.">
        <title>Pezizomycetes genomes reveal the molecular basis of ectomycorrhizal truffle lifestyle.</title>
        <authorList>
            <person name="Murat C."/>
            <person name="Payen T."/>
            <person name="Noel B."/>
            <person name="Kuo A."/>
            <person name="Morin E."/>
            <person name="Chen J."/>
            <person name="Kohler A."/>
            <person name="Krizsan K."/>
            <person name="Balestrini R."/>
            <person name="Da Silva C."/>
            <person name="Montanini B."/>
            <person name="Hainaut M."/>
            <person name="Levati E."/>
            <person name="Barry K.W."/>
            <person name="Belfiori B."/>
            <person name="Cichocki N."/>
            <person name="Clum A."/>
            <person name="Dockter R.B."/>
            <person name="Fauchery L."/>
            <person name="Guy J."/>
            <person name="Iotti M."/>
            <person name="Le Tacon F."/>
            <person name="Lindquist E.A."/>
            <person name="Lipzen A."/>
            <person name="Malagnac F."/>
            <person name="Mello A."/>
            <person name="Molinier V."/>
            <person name="Miyauchi S."/>
            <person name="Poulain J."/>
            <person name="Riccioni C."/>
            <person name="Rubini A."/>
            <person name="Sitrit Y."/>
            <person name="Splivallo R."/>
            <person name="Traeger S."/>
            <person name="Wang M."/>
            <person name="Zifcakova L."/>
            <person name="Wipf D."/>
            <person name="Zambonelli A."/>
            <person name="Paolocci F."/>
            <person name="Nowrousian M."/>
            <person name="Ottonello S."/>
            <person name="Baldrian P."/>
            <person name="Spatafora J.W."/>
            <person name="Henrissat B."/>
            <person name="Nagy L.G."/>
            <person name="Aury J.M."/>
            <person name="Wincker P."/>
            <person name="Grigoriev I.V."/>
            <person name="Bonfante P."/>
            <person name="Martin F.M."/>
        </authorList>
    </citation>
    <scope>NUCLEOTIDE SEQUENCE [LARGE SCALE GENOMIC DNA]</scope>
    <source>
        <strain evidence="2 3">120613-1</strain>
    </source>
</reference>
<sequence>MPIGHSLGRNVHFYDASKPGIALGGLIQNVSVTEANFLNTTGILLITETPLRVQ</sequence>
<gene>
    <name evidence="2" type="ORF">L873DRAFT_1800589</name>
</gene>